<evidence type="ECO:0000313" key="4">
    <source>
        <dbReference type="Proteomes" id="UP000572051"/>
    </source>
</evidence>
<dbReference type="EMBL" id="JACCFS010000001">
    <property type="protein sequence ID" value="NYJ33082.1"/>
    <property type="molecule type" value="Genomic_DNA"/>
</dbReference>
<evidence type="ECO:0000256" key="1">
    <source>
        <dbReference type="SAM" id="MobiDB-lite"/>
    </source>
</evidence>
<evidence type="ECO:0000259" key="2">
    <source>
        <dbReference type="Pfam" id="PF04149"/>
    </source>
</evidence>
<keyword evidence="4" id="KW-1185">Reference proteome</keyword>
<dbReference type="RefSeq" id="WP_179821117.1">
    <property type="nucleotide sequence ID" value="NZ_JACCFS010000001.1"/>
</dbReference>
<accession>A0A7Z0EJ59</accession>
<dbReference type="AlphaFoldDB" id="A0A7Z0EJ59"/>
<dbReference type="Pfam" id="PF04149">
    <property type="entry name" value="DUF397"/>
    <property type="match status" value="1"/>
</dbReference>
<organism evidence="3 4">
    <name type="scientific">Nocardiopsis aegyptia</name>
    <dbReference type="NCBI Taxonomy" id="220378"/>
    <lineage>
        <taxon>Bacteria</taxon>
        <taxon>Bacillati</taxon>
        <taxon>Actinomycetota</taxon>
        <taxon>Actinomycetes</taxon>
        <taxon>Streptosporangiales</taxon>
        <taxon>Nocardiopsidaceae</taxon>
        <taxon>Nocardiopsis</taxon>
    </lineage>
</organism>
<evidence type="ECO:0000313" key="3">
    <source>
        <dbReference type="EMBL" id="NYJ33082.1"/>
    </source>
</evidence>
<dbReference type="Proteomes" id="UP000572051">
    <property type="component" value="Unassembled WGS sequence"/>
</dbReference>
<proteinExistence type="predicted"/>
<dbReference type="InterPro" id="IPR007278">
    <property type="entry name" value="DUF397"/>
</dbReference>
<feature type="domain" description="DUF397" evidence="2">
    <location>
        <begin position="4"/>
        <end position="54"/>
    </location>
</feature>
<gene>
    <name evidence="3" type="ORF">HNR10_000963</name>
</gene>
<feature type="region of interest" description="Disordered" evidence="1">
    <location>
        <begin position="1"/>
        <end position="22"/>
    </location>
</feature>
<protein>
    <recommendedName>
        <fullName evidence="2">DUF397 domain-containing protein</fullName>
    </recommendedName>
</protein>
<sequence length="60" mass="6385">MKSEWSKSSYSPNTGNCVEARSATGGAQLRDSKYPRHATLVLPASEWTSLLATVVGCARG</sequence>
<feature type="compositionally biased region" description="Polar residues" evidence="1">
    <location>
        <begin position="1"/>
        <end position="16"/>
    </location>
</feature>
<comment type="caution">
    <text evidence="3">The sequence shown here is derived from an EMBL/GenBank/DDBJ whole genome shotgun (WGS) entry which is preliminary data.</text>
</comment>
<name>A0A7Z0EJ59_9ACTN</name>
<reference evidence="3 4" key="1">
    <citation type="submission" date="2020-07" db="EMBL/GenBank/DDBJ databases">
        <title>Sequencing the genomes of 1000 actinobacteria strains.</title>
        <authorList>
            <person name="Klenk H.-P."/>
        </authorList>
    </citation>
    <scope>NUCLEOTIDE SEQUENCE [LARGE SCALE GENOMIC DNA]</scope>
    <source>
        <strain evidence="3 4">DSM 44442</strain>
    </source>
</reference>